<dbReference type="EMBL" id="HBEU01000505">
    <property type="protein sequence ID" value="CAD8574201.1"/>
    <property type="molecule type" value="Transcribed_RNA"/>
</dbReference>
<protein>
    <submittedName>
        <fullName evidence="3">Uncharacterized protein</fullName>
    </submittedName>
</protein>
<feature type="region of interest" description="Disordered" evidence="1">
    <location>
        <begin position="160"/>
        <end position="180"/>
    </location>
</feature>
<organism evidence="3">
    <name type="scientific">Leptocylindrus aporus</name>
    <dbReference type="NCBI Taxonomy" id="1398097"/>
    <lineage>
        <taxon>Eukaryota</taxon>
        <taxon>Sar</taxon>
        <taxon>Stramenopiles</taxon>
        <taxon>Ochrophyta</taxon>
        <taxon>Bacillariophyta</taxon>
        <taxon>Coscinodiscophyceae</taxon>
        <taxon>Chaetocerotophycidae</taxon>
        <taxon>Leptocylindrales</taxon>
        <taxon>Leptocylindraceae</taxon>
        <taxon>Leptocylindrus</taxon>
    </lineage>
</organism>
<feature type="compositionally biased region" description="Basic and acidic residues" evidence="1">
    <location>
        <begin position="160"/>
        <end position="171"/>
    </location>
</feature>
<evidence type="ECO:0000313" key="3">
    <source>
        <dbReference type="EMBL" id="CAD8574201.1"/>
    </source>
</evidence>
<keyword evidence="2" id="KW-0812">Transmembrane</keyword>
<accession>A0A7S0K9S4</accession>
<keyword evidence="2" id="KW-1133">Transmembrane helix</keyword>
<reference evidence="3" key="1">
    <citation type="submission" date="2021-01" db="EMBL/GenBank/DDBJ databases">
        <authorList>
            <person name="Corre E."/>
            <person name="Pelletier E."/>
            <person name="Niang G."/>
            <person name="Scheremetjew M."/>
            <person name="Finn R."/>
            <person name="Kale V."/>
            <person name="Holt S."/>
            <person name="Cochrane G."/>
            <person name="Meng A."/>
            <person name="Brown T."/>
            <person name="Cohen L."/>
        </authorList>
    </citation>
    <scope>NUCLEOTIDE SEQUENCE</scope>
    <source>
        <strain evidence="3">B651</strain>
    </source>
</reference>
<gene>
    <name evidence="3" type="ORF">LDAN0322_LOCUS345</name>
</gene>
<dbReference type="AlphaFoldDB" id="A0A7S0K9S4"/>
<proteinExistence type="predicted"/>
<keyword evidence="2" id="KW-0472">Membrane</keyword>
<evidence type="ECO:0000256" key="1">
    <source>
        <dbReference type="SAM" id="MobiDB-lite"/>
    </source>
</evidence>
<name>A0A7S0K9S4_9STRA</name>
<feature type="transmembrane region" description="Helical" evidence="2">
    <location>
        <begin position="280"/>
        <end position="298"/>
    </location>
</feature>
<evidence type="ECO:0000256" key="2">
    <source>
        <dbReference type="SAM" id="Phobius"/>
    </source>
</evidence>
<sequence>MEGFASSLATRLSKVADAVGNFDKMADEDEYIHSDSLNVRSGVTVQDIENVVKSQHGTRRQDFPIVKTVLESKNKEKEELAADKGAGQHARGLLPIVASIVNDSENSNSQSSKVGNVDTFHFRDIVQSKRHLSDIDSFSDSDNDESCTFDELLQMAEDAKRSTKIHAHESSVETSDSLNNHETLDAESKRMNFFAGMKHLQAQIKTNWKSIGSGDKENLPETLSDIQKSKDEMDIITVSANSLLKEETDALLKMTAASKENRFLSSIFSFLIEFFRNKRFLFILFTIILIYFLYHKMFELAEEFVR</sequence>